<dbReference type="Pfam" id="PF11312">
    <property type="entry name" value="Methyltransf_34"/>
    <property type="match status" value="1"/>
</dbReference>
<comment type="caution">
    <text evidence="1">The sequence shown here is derived from an EMBL/GenBank/DDBJ whole genome shotgun (WGS) entry which is preliminary data.</text>
</comment>
<gene>
    <name evidence="1" type="primary">AVEN_196259_1</name>
    <name evidence="1" type="ORF">CDAR_210771</name>
</gene>
<dbReference type="Proteomes" id="UP001054837">
    <property type="component" value="Unassembled WGS sequence"/>
</dbReference>
<dbReference type="AlphaFoldDB" id="A0AAV4SEX6"/>
<protein>
    <recommendedName>
        <fullName evidence="3">Histidine-specific methyltransferase SAM-dependent domain-containing protein</fullName>
    </recommendedName>
</protein>
<accession>A0AAV4SEX6</accession>
<reference evidence="1 2" key="1">
    <citation type="submission" date="2021-06" db="EMBL/GenBank/DDBJ databases">
        <title>Caerostris darwini draft genome.</title>
        <authorList>
            <person name="Kono N."/>
            <person name="Arakawa K."/>
        </authorList>
    </citation>
    <scope>NUCLEOTIDE SEQUENCE [LARGE SCALE GENOMIC DNA]</scope>
</reference>
<keyword evidence="2" id="KW-1185">Reference proteome</keyword>
<organism evidence="1 2">
    <name type="scientific">Caerostris darwini</name>
    <dbReference type="NCBI Taxonomy" id="1538125"/>
    <lineage>
        <taxon>Eukaryota</taxon>
        <taxon>Metazoa</taxon>
        <taxon>Ecdysozoa</taxon>
        <taxon>Arthropoda</taxon>
        <taxon>Chelicerata</taxon>
        <taxon>Arachnida</taxon>
        <taxon>Araneae</taxon>
        <taxon>Araneomorphae</taxon>
        <taxon>Entelegynae</taxon>
        <taxon>Araneoidea</taxon>
        <taxon>Araneidae</taxon>
        <taxon>Caerostris</taxon>
    </lineage>
</organism>
<evidence type="ECO:0008006" key="3">
    <source>
        <dbReference type="Google" id="ProtNLM"/>
    </source>
</evidence>
<sequence length="309" mass="35427">MEYIEGNKDFSNGPTIITFEDLKYCAVHFVAIKKLLDLDYRLNEEKMKRYFNIVFEYFKFWNGVVTTKTPDDLDLNLVKDTFKKLLKICCLGGGPASDIVAIVTALESMAKQKGIQLDFRVTVVDSDKNWKNTCITVLSCLEQFHKKTSKINFIQADVSEISSYPAELHEAVQEADIVTMVMLLSKSKGSINKETVKAIGGILKPQSMLFLLDTSWMGIRPQFYVYPVEIDGFQLIYEELCDFTAIDIIAYKKALLKYEKYFGDIRSNVCMNAFARVWIKDLEKGENTDTLLPRFQVNLEKCNPLYKVP</sequence>
<dbReference type="InterPro" id="IPR021463">
    <property type="entry name" value="Methyltransf_34"/>
</dbReference>
<evidence type="ECO:0000313" key="2">
    <source>
        <dbReference type="Proteomes" id="UP001054837"/>
    </source>
</evidence>
<dbReference type="EMBL" id="BPLQ01007718">
    <property type="protein sequence ID" value="GIY31756.1"/>
    <property type="molecule type" value="Genomic_DNA"/>
</dbReference>
<proteinExistence type="predicted"/>
<name>A0AAV4SEX6_9ARAC</name>
<evidence type="ECO:0000313" key="1">
    <source>
        <dbReference type="EMBL" id="GIY31756.1"/>
    </source>
</evidence>